<proteinExistence type="predicted"/>
<dbReference type="Proteomes" id="UP000251571">
    <property type="component" value="Unassembled WGS sequence"/>
</dbReference>
<dbReference type="Pfam" id="PF13519">
    <property type="entry name" value="VWA_2"/>
    <property type="match status" value="1"/>
</dbReference>
<dbReference type="InterPro" id="IPR002035">
    <property type="entry name" value="VWF_A"/>
</dbReference>
<evidence type="ECO:0000256" key="1">
    <source>
        <dbReference type="SAM" id="SignalP"/>
    </source>
</evidence>
<feature type="chain" id="PRO_5033338265" evidence="1">
    <location>
        <begin position="18"/>
        <end position="235"/>
    </location>
</feature>
<reference evidence="4 6" key="1">
    <citation type="submission" date="2016-10" db="EMBL/GenBank/DDBJ databases">
        <authorList>
            <person name="Cai Z."/>
        </authorList>
    </citation>
    <scope>NUCLEOTIDE SEQUENCE [LARGE SCALE GENOMIC DNA]</scope>
    <source>
        <strain evidence="4 6">DSM 25227</strain>
    </source>
</reference>
<reference evidence="3 5" key="2">
    <citation type="submission" date="2018-03" db="EMBL/GenBank/DDBJ databases">
        <title>Genomic Encyclopedia of Archaeal and Bacterial Type Strains, Phase II (KMG-II): from individual species to whole genera.</title>
        <authorList>
            <person name="Goeker M."/>
        </authorList>
    </citation>
    <scope>NUCLEOTIDE SEQUENCE [LARGE SCALE GENOMIC DNA]</scope>
    <source>
        <strain evidence="3 5">DSM 25227</strain>
    </source>
</reference>
<evidence type="ECO:0000313" key="4">
    <source>
        <dbReference type="EMBL" id="SSA46779.1"/>
    </source>
</evidence>
<protein>
    <submittedName>
        <fullName evidence="4">Ca-activated chloride channel family protein</fullName>
    </submittedName>
</protein>
<evidence type="ECO:0000313" key="6">
    <source>
        <dbReference type="Proteomes" id="UP000251571"/>
    </source>
</evidence>
<dbReference type="EMBL" id="UETC01000005">
    <property type="protein sequence ID" value="SSA46779.1"/>
    <property type="molecule type" value="Genomic_DNA"/>
</dbReference>
<keyword evidence="1" id="KW-0732">Signal</keyword>
<dbReference type="PRINTS" id="PR00453">
    <property type="entry name" value="VWFADOMAIN"/>
</dbReference>
<keyword evidence="5" id="KW-1185">Reference proteome</keyword>
<dbReference type="Gene3D" id="3.40.50.410">
    <property type="entry name" value="von Willebrand factor, type A domain"/>
    <property type="match status" value="1"/>
</dbReference>
<feature type="domain" description="VWFA" evidence="2">
    <location>
        <begin position="22"/>
        <end position="216"/>
    </location>
</feature>
<sequence>MIRALALSALIAHPAMAACTADTMIVFDASASMTAQSFDGRHGLRIDEARAAMARVMPQVEDLRRIGLVTYGRDADCNGSRLRFAPQPRAAARMAAELDALRPGGLTPLTNAVALAAAALSWRSDPAVIVLVTDGNESCGGAPCALIEQMAPDSADLTIHVLGFKVESDPFSALLNRRTPEDGAEIAARCLADRTGGVYATTDTVDELADALQATLGCPVIGGLHPAPSARIPAL</sequence>
<accession>A0A2Y9AXJ1</accession>
<dbReference type="SUPFAM" id="SSF53300">
    <property type="entry name" value="vWA-like"/>
    <property type="match status" value="1"/>
</dbReference>
<dbReference type="AlphaFoldDB" id="A0A2Y9AXJ1"/>
<dbReference type="RefSeq" id="WP_245947493.1">
    <property type="nucleotide sequence ID" value="NZ_QGDJ01000005.1"/>
</dbReference>
<dbReference type="PANTHER" id="PTHR10579:SF43">
    <property type="entry name" value="ZINC FINGER (C3HC4-TYPE RING FINGER) FAMILY PROTEIN"/>
    <property type="match status" value="1"/>
</dbReference>
<evidence type="ECO:0000313" key="5">
    <source>
        <dbReference type="Proteomes" id="UP000245839"/>
    </source>
</evidence>
<dbReference type="SMART" id="SM00327">
    <property type="entry name" value="VWA"/>
    <property type="match status" value="1"/>
</dbReference>
<name>A0A2Y9AXJ1_9RHOB</name>
<organism evidence="4 6">
    <name type="scientific">Jannaschia seohaensis</name>
    <dbReference type="NCBI Taxonomy" id="475081"/>
    <lineage>
        <taxon>Bacteria</taxon>
        <taxon>Pseudomonadati</taxon>
        <taxon>Pseudomonadota</taxon>
        <taxon>Alphaproteobacteria</taxon>
        <taxon>Rhodobacterales</taxon>
        <taxon>Roseobacteraceae</taxon>
        <taxon>Jannaschia</taxon>
    </lineage>
</organism>
<dbReference type="PROSITE" id="PS51257">
    <property type="entry name" value="PROKAR_LIPOPROTEIN"/>
    <property type="match status" value="1"/>
</dbReference>
<evidence type="ECO:0000313" key="3">
    <source>
        <dbReference type="EMBL" id="PWJ18254.1"/>
    </source>
</evidence>
<dbReference type="CDD" id="cd00198">
    <property type="entry name" value="vWFA"/>
    <property type="match status" value="1"/>
</dbReference>
<feature type="signal peptide" evidence="1">
    <location>
        <begin position="1"/>
        <end position="17"/>
    </location>
</feature>
<dbReference type="InterPro" id="IPR051266">
    <property type="entry name" value="CLCR"/>
</dbReference>
<evidence type="ECO:0000259" key="2">
    <source>
        <dbReference type="PROSITE" id="PS50234"/>
    </source>
</evidence>
<dbReference type="InterPro" id="IPR036465">
    <property type="entry name" value="vWFA_dom_sf"/>
</dbReference>
<dbReference type="PROSITE" id="PS50234">
    <property type="entry name" value="VWFA"/>
    <property type="match status" value="1"/>
</dbReference>
<dbReference type="EMBL" id="QGDJ01000005">
    <property type="protein sequence ID" value="PWJ18254.1"/>
    <property type="molecule type" value="Genomic_DNA"/>
</dbReference>
<gene>
    <name evidence="3" type="ORF">BCF38_105242</name>
    <name evidence="4" type="ORF">SAMN05421539_105242</name>
</gene>
<dbReference type="Proteomes" id="UP000245839">
    <property type="component" value="Unassembled WGS sequence"/>
</dbReference>
<dbReference type="PANTHER" id="PTHR10579">
    <property type="entry name" value="CALCIUM-ACTIVATED CHLORIDE CHANNEL REGULATOR"/>
    <property type="match status" value="1"/>
</dbReference>